<organism evidence="8 9">
    <name type="scientific">Bradyrhizobium uaiense</name>
    <dbReference type="NCBI Taxonomy" id="2594946"/>
    <lineage>
        <taxon>Bacteria</taxon>
        <taxon>Pseudomonadati</taxon>
        <taxon>Pseudomonadota</taxon>
        <taxon>Alphaproteobacteria</taxon>
        <taxon>Hyphomicrobiales</taxon>
        <taxon>Nitrobacteraceae</taxon>
        <taxon>Bradyrhizobium</taxon>
    </lineage>
</organism>
<comment type="similarity">
    <text evidence="1">Belongs to the sigma-70 factor family. ECF subfamily.</text>
</comment>
<dbReference type="SUPFAM" id="SSF88659">
    <property type="entry name" value="Sigma3 and sigma4 domains of RNA polymerase sigma factors"/>
    <property type="match status" value="1"/>
</dbReference>
<dbReference type="Gene3D" id="1.10.1740.10">
    <property type="match status" value="1"/>
</dbReference>
<dbReference type="CDD" id="cd06171">
    <property type="entry name" value="Sigma70_r4"/>
    <property type="match status" value="1"/>
</dbReference>
<dbReference type="InterPro" id="IPR036388">
    <property type="entry name" value="WH-like_DNA-bd_sf"/>
</dbReference>
<sequence>MSEDERSTSSSDHDPDRESESSRTLRALFIERYQDLKSRLARRLGSLEWAEDALQDTYLRLNGREIVGDVRNPAAYLLRSAFHVALNQRRADNRRLNAEEVEALLNLADDAPDAVRVISGRSDLERLKQVMAELPPRPRAILLAARLEGLSRQEIAQRFGISVSLVEKDLRRAQEHCVARFKKIRRPE</sequence>
<dbReference type="GO" id="GO:0006352">
    <property type="term" value="P:DNA-templated transcription initiation"/>
    <property type="evidence" value="ECO:0007669"/>
    <property type="project" value="InterPro"/>
</dbReference>
<name>A0A6P1BKR3_9BRAD</name>
<keyword evidence="2" id="KW-0805">Transcription regulation</keyword>
<dbReference type="Gene3D" id="1.10.10.10">
    <property type="entry name" value="Winged helix-like DNA-binding domain superfamily/Winged helix DNA-binding domain"/>
    <property type="match status" value="1"/>
</dbReference>
<dbReference type="GO" id="GO:0003677">
    <property type="term" value="F:DNA binding"/>
    <property type="evidence" value="ECO:0007669"/>
    <property type="project" value="InterPro"/>
</dbReference>
<evidence type="ECO:0000256" key="2">
    <source>
        <dbReference type="ARBA" id="ARBA00023015"/>
    </source>
</evidence>
<dbReference type="PANTHER" id="PTHR43133">
    <property type="entry name" value="RNA POLYMERASE ECF-TYPE SIGMA FACTO"/>
    <property type="match status" value="1"/>
</dbReference>
<feature type="domain" description="RNA polymerase sigma-70 region 2" evidence="6">
    <location>
        <begin position="30"/>
        <end position="94"/>
    </location>
</feature>
<evidence type="ECO:0000256" key="4">
    <source>
        <dbReference type="ARBA" id="ARBA00023163"/>
    </source>
</evidence>
<evidence type="ECO:0000259" key="6">
    <source>
        <dbReference type="Pfam" id="PF04542"/>
    </source>
</evidence>
<dbReference type="InterPro" id="IPR007627">
    <property type="entry name" value="RNA_pol_sigma70_r2"/>
</dbReference>
<dbReference type="NCBIfam" id="TIGR02937">
    <property type="entry name" value="sigma70-ECF"/>
    <property type="match status" value="1"/>
</dbReference>
<proteinExistence type="inferred from homology"/>
<dbReference type="Proteomes" id="UP000468531">
    <property type="component" value="Unassembled WGS sequence"/>
</dbReference>
<dbReference type="EMBL" id="VKHP01000113">
    <property type="protein sequence ID" value="NEU99015.1"/>
    <property type="molecule type" value="Genomic_DNA"/>
</dbReference>
<dbReference type="Pfam" id="PF04542">
    <property type="entry name" value="Sigma70_r2"/>
    <property type="match status" value="1"/>
</dbReference>
<dbReference type="Pfam" id="PF08281">
    <property type="entry name" value="Sigma70_r4_2"/>
    <property type="match status" value="1"/>
</dbReference>
<evidence type="ECO:0000313" key="9">
    <source>
        <dbReference type="Proteomes" id="UP000468531"/>
    </source>
</evidence>
<reference evidence="8 9" key="1">
    <citation type="journal article" date="2020" name="Arch. Microbiol.">
        <title>Bradyrhizobium uaiense sp. nov., a new highly efficient cowpea symbiont.</title>
        <authorList>
            <person name="Cabral Michel D."/>
            <person name="Azarias Guimaraes A."/>
            <person name="Martins da Costa E."/>
            <person name="Soares de Carvalho T."/>
            <person name="Balsanelli E."/>
            <person name="Willems A."/>
            <person name="Maltempi de Souza E."/>
            <person name="de Souza Moreira F.M."/>
        </authorList>
    </citation>
    <scope>NUCLEOTIDE SEQUENCE [LARGE SCALE GENOMIC DNA]</scope>
    <source>
        <strain evidence="8 9">UFLA 03-164</strain>
    </source>
</reference>
<protein>
    <submittedName>
        <fullName evidence="8">RNA polymerase sigma factor</fullName>
    </submittedName>
</protein>
<dbReference type="PANTHER" id="PTHR43133:SF63">
    <property type="entry name" value="RNA POLYMERASE SIGMA FACTOR FECI-RELATED"/>
    <property type="match status" value="1"/>
</dbReference>
<dbReference type="RefSeq" id="WP_163157859.1">
    <property type="nucleotide sequence ID" value="NZ_VKHP01000113.1"/>
</dbReference>
<keyword evidence="3" id="KW-0731">Sigma factor</keyword>
<dbReference type="InterPro" id="IPR013249">
    <property type="entry name" value="RNA_pol_sigma70_r4_t2"/>
</dbReference>
<dbReference type="AlphaFoldDB" id="A0A6P1BKR3"/>
<accession>A0A6P1BKR3</accession>
<evidence type="ECO:0000259" key="7">
    <source>
        <dbReference type="Pfam" id="PF08281"/>
    </source>
</evidence>
<gene>
    <name evidence="8" type="ORF">FNJ47_25095</name>
</gene>
<feature type="region of interest" description="Disordered" evidence="5">
    <location>
        <begin position="1"/>
        <end position="22"/>
    </location>
</feature>
<keyword evidence="4" id="KW-0804">Transcription</keyword>
<evidence type="ECO:0000256" key="3">
    <source>
        <dbReference type="ARBA" id="ARBA00023082"/>
    </source>
</evidence>
<dbReference type="InterPro" id="IPR014284">
    <property type="entry name" value="RNA_pol_sigma-70_dom"/>
</dbReference>
<dbReference type="GO" id="GO:0016987">
    <property type="term" value="F:sigma factor activity"/>
    <property type="evidence" value="ECO:0007669"/>
    <property type="project" value="UniProtKB-KW"/>
</dbReference>
<evidence type="ECO:0000313" key="8">
    <source>
        <dbReference type="EMBL" id="NEU99015.1"/>
    </source>
</evidence>
<dbReference type="InterPro" id="IPR039425">
    <property type="entry name" value="RNA_pol_sigma-70-like"/>
</dbReference>
<dbReference type="SUPFAM" id="SSF88946">
    <property type="entry name" value="Sigma2 domain of RNA polymerase sigma factors"/>
    <property type="match status" value="1"/>
</dbReference>
<dbReference type="InterPro" id="IPR013324">
    <property type="entry name" value="RNA_pol_sigma_r3/r4-like"/>
</dbReference>
<evidence type="ECO:0000256" key="5">
    <source>
        <dbReference type="SAM" id="MobiDB-lite"/>
    </source>
</evidence>
<keyword evidence="9" id="KW-1185">Reference proteome</keyword>
<evidence type="ECO:0000256" key="1">
    <source>
        <dbReference type="ARBA" id="ARBA00010641"/>
    </source>
</evidence>
<feature type="domain" description="RNA polymerase sigma factor 70 region 4 type 2" evidence="7">
    <location>
        <begin position="125"/>
        <end position="177"/>
    </location>
</feature>
<dbReference type="InterPro" id="IPR013325">
    <property type="entry name" value="RNA_pol_sigma_r2"/>
</dbReference>
<comment type="caution">
    <text evidence="8">The sequence shown here is derived from an EMBL/GenBank/DDBJ whole genome shotgun (WGS) entry which is preliminary data.</text>
</comment>